<dbReference type="InterPro" id="IPR003675">
    <property type="entry name" value="Rce1/LyrA-like_dom"/>
</dbReference>
<protein>
    <submittedName>
        <fullName evidence="3">CPBP family intramembrane metalloprotease</fullName>
    </submittedName>
</protein>
<keyword evidence="1" id="KW-0472">Membrane</keyword>
<proteinExistence type="predicted"/>
<evidence type="ECO:0000259" key="2">
    <source>
        <dbReference type="Pfam" id="PF02517"/>
    </source>
</evidence>
<keyword evidence="4" id="KW-1185">Reference proteome</keyword>
<feature type="transmembrane region" description="Helical" evidence="1">
    <location>
        <begin position="37"/>
        <end position="59"/>
    </location>
</feature>
<gene>
    <name evidence="3" type="ORF">GCM10023226_29180</name>
</gene>
<keyword evidence="3" id="KW-0645">Protease</keyword>
<organism evidence="3 4">
    <name type="scientific">Nocardioides nanhaiensis</name>
    <dbReference type="NCBI Taxonomy" id="1476871"/>
    <lineage>
        <taxon>Bacteria</taxon>
        <taxon>Bacillati</taxon>
        <taxon>Actinomycetota</taxon>
        <taxon>Actinomycetes</taxon>
        <taxon>Propionibacteriales</taxon>
        <taxon>Nocardioidaceae</taxon>
        <taxon>Nocardioides</taxon>
    </lineage>
</organism>
<dbReference type="GO" id="GO:0008237">
    <property type="term" value="F:metallopeptidase activity"/>
    <property type="evidence" value="ECO:0007669"/>
    <property type="project" value="UniProtKB-KW"/>
</dbReference>
<dbReference type="Pfam" id="PF02517">
    <property type="entry name" value="Rce1-like"/>
    <property type="match status" value="1"/>
</dbReference>
<feature type="transmembrane region" description="Helical" evidence="1">
    <location>
        <begin position="218"/>
        <end position="235"/>
    </location>
</feature>
<feature type="transmembrane region" description="Helical" evidence="1">
    <location>
        <begin position="242"/>
        <end position="261"/>
    </location>
</feature>
<dbReference type="Proteomes" id="UP001500621">
    <property type="component" value="Unassembled WGS sequence"/>
</dbReference>
<feature type="transmembrane region" description="Helical" evidence="1">
    <location>
        <begin position="194"/>
        <end position="212"/>
    </location>
</feature>
<feature type="domain" description="CAAX prenyl protease 2/Lysostaphin resistance protein A-like" evidence="2">
    <location>
        <begin position="160"/>
        <end position="252"/>
    </location>
</feature>
<feature type="transmembrane region" description="Helical" evidence="1">
    <location>
        <begin position="156"/>
        <end position="173"/>
    </location>
</feature>
<keyword evidence="1" id="KW-1133">Transmembrane helix</keyword>
<dbReference type="RefSeq" id="WP_345267124.1">
    <property type="nucleotide sequence ID" value="NZ_BAABIM010000003.1"/>
</dbReference>
<accession>A0ABP8WGM4</accession>
<feature type="transmembrane region" description="Helical" evidence="1">
    <location>
        <begin position="79"/>
        <end position="105"/>
    </location>
</feature>
<feature type="transmembrane region" description="Helical" evidence="1">
    <location>
        <begin position="126"/>
        <end position="144"/>
    </location>
</feature>
<reference evidence="4" key="1">
    <citation type="journal article" date="2019" name="Int. J. Syst. Evol. Microbiol.">
        <title>The Global Catalogue of Microorganisms (GCM) 10K type strain sequencing project: providing services to taxonomists for standard genome sequencing and annotation.</title>
        <authorList>
            <consortium name="The Broad Institute Genomics Platform"/>
            <consortium name="The Broad Institute Genome Sequencing Center for Infectious Disease"/>
            <person name="Wu L."/>
            <person name="Ma J."/>
        </authorList>
    </citation>
    <scope>NUCLEOTIDE SEQUENCE [LARGE SCALE GENOMIC DNA]</scope>
    <source>
        <strain evidence="4">JCM 18127</strain>
    </source>
</reference>
<comment type="caution">
    <text evidence="3">The sequence shown here is derived from an EMBL/GenBank/DDBJ whole genome shotgun (WGS) entry which is preliminary data.</text>
</comment>
<evidence type="ECO:0000256" key="1">
    <source>
        <dbReference type="SAM" id="Phobius"/>
    </source>
</evidence>
<evidence type="ECO:0000313" key="3">
    <source>
        <dbReference type="EMBL" id="GAA4689483.1"/>
    </source>
</evidence>
<feature type="transmembrane region" description="Helical" evidence="1">
    <location>
        <begin position="281"/>
        <end position="298"/>
    </location>
</feature>
<keyword evidence="3" id="KW-0378">Hydrolase</keyword>
<sequence length="322" mass="33893">MTTDPWLLRDHPSRALPTGVPAGVEYHRVLTGERPRVLRGLLAIVLLLAGLVGFSLLLVQGAELLDTRVLDRDPATSPLTLLAGSLSLALLIPWSMLVQRLLYGVAPSSLHSVTGRFRFDVLGRTLLLLGPLVLVAVGVTAALLGGERVAWSSSDLVVMFLGGLLISPLAAAGEEYGFRGLMFRVVGGWSRSPRAGLVTGVVVTTVAFSLVHGTIDPYLLTSYLLLFGSMAVVTWRTGGLETAVVLHAVYNLAILLAVTLHLDLLGQLDSRESAAGSPVNLGPAGAVVLATAIVWWLTRRSGPVRTPRAAAGDRVVVGAGGR</sequence>
<keyword evidence="1" id="KW-0812">Transmembrane</keyword>
<name>A0ABP8WGM4_9ACTN</name>
<dbReference type="EMBL" id="BAABIM010000003">
    <property type="protein sequence ID" value="GAA4689483.1"/>
    <property type="molecule type" value="Genomic_DNA"/>
</dbReference>
<keyword evidence="3" id="KW-0482">Metalloprotease</keyword>
<evidence type="ECO:0000313" key="4">
    <source>
        <dbReference type="Proteomes" id="UP001500621"/>
    </source>
</evidence>